<accession>W9X6A6</accession>
<feature type="domain" description="Arrestin-like N-terminal" evidence="2">
    <location>
        <begin position="8"/>
        <end position="172"/>
    </location>
</feature>
<feature type="region of interest" description="Disordered" evidence="1">
    <location>
        <begin position="367"/>
        <end position="411"/>
    </location>
</feature>
<dbReference type="InterPro" id="IPR014752">
    <property type="entry name" value="Arrestin-like_C"/>
</dbReference>
<evidence type="ECO:0000313" key="3">
    <source>
        <dbReference type="EMBL" id="EXJ72441.1"/>
    </source>
</evidence>
<feature type="compositionally biased region" description="Polar residues" evidence="1">
    <location>
        <begin position="289"/>
        <end position="310"/>
    </location>
</feature>
<dbReference type="EMBL" id="AMGX01000006">
    <property type="protein sequence ID" value="EXJ72441.1"/>
    <property type="molecule type" value="Genomic_DNA"/>
</dbReference>
<dbReference type="Gene3D" id="2.60.40.640">
    <property type="match status" value="1"/>
</dbReference>
<proteinExistence type="predicted"/>
<sequence length="543" mass="60153">MSLSISLSNNDRKPFRPGSMLLGVVKLVTHDDQPIGDLAIAFTGRASVLLIHSYGDMTTSRRDYKSVGYLFSQLLNLHQGNKHDTHLKGNYMWPFAFQIPLCATPRLVSPLGSKDKDCFPPEEPWKNDYDGVNQHPLPPSMAYSGPYLCSIEYLLHAKLTQPGRASVLLNRGLNAVKKVTVHTFSRPQDLDPSLDEQRRQPLYASYRHWVQCTLDDGMSHSIAETFCSPATSPLRLLRLCPKDRRRSESTNPASPPKVELHISVVLPKRIILEDHATTRLSVMVAASSHPVTESNNDNTNGSTEEQTPPKTSRHSLRHANLITSSFKLSLVQHTHVRAGCHRSSSERRIFVRTGSCILPVTLRGASTSSSLLEQPRPATKFSADQGGGSSSSSSSSNSSNSNGPPPPQPEEEVSIDLAKITDLTLPSTLALVPDFSTYNIARSHSLDVQFEMRYGEKRFKFSLRKIPLRILSPACYYAEEEDHQHTDLRPGDRRLNQITCASDLDGGGDHNDVWIVPPPSECDPNDDENIANALIAEPPPQYT</sequence>
<evidence type="ECO:0000259" key="2">
    <source>
        <dbReference type="Pfam" id="PF00339"/>
    </source>
</evidence>
<gene>
    <name evidence="3" type="ORF">A1O5_04945</name>
</gene>
<organism evidence="3 4">
    <name type="scientific">Cladophialophora psammophila CBS 110553</name>
    <dbReference type="NCBI Taxonomy" id="1182543"/>
    <lineage>
        <taxon>Eukaryota</taxon>
        <taxon>Fungi</taxon>
        <taxon>Dikarya</taxon>
        <taxon>Ascomycota</taxon>
        <taxon>Pezizomycotina</taxon>
        <taxon>Eurotiomycetes</taxon>
        <taxon>Chaetothyriomycetidae</taxon>
        <taxon>Chaetothyriales</taxon>
        <taxon>Herpotrichiellaceae</taxon>
        <taxon>Cladophialophora</taxon>
    </lineage>
</organism>
<evidence type="ECO:0000313" key="4">
    <source>
        <dbReference type="Proteomes" id="UP000019471"/>
    </source>
</evidence>
<dbReference type="RefSeq" id="XP_007743739.1">
    <property type="nucleotide sequence ID" value="XM_007745549.1"/>
</dbReference>
<dbReference type="HOGENOM" id="CLU_563992_0_0_1"/>
<comment type="caution">
    <text evidence="3">The sequence shown here is derived from an EMBL/GenBank/DDBJ whole genome shotgun (WGS) entry which is preliminary data.</text>
</comment>
<dbReference type="eggNOG" id="ENOG502T5M2">
    <property type="taxonomic scope" value="Eukaryota"/>
</dbReference>
<dbReference type="OrthoDB" id="4120135at2759"/>
<feature type="compositionally biased region" description="Low complexity" evidence="1">
    <location>
        <begin position="390"/>
        <end position="402"/>
    </location>
</feature>
<dbReference type="GeneID" id="19189666"/>
<keyword evidence="4" id="KW-1185">Reference proteome</keyword>
<evidence type="ECO:0000256" key="1">
    <source>
        <dbReference type="SAM" id="MobiDB-lite"/>
    </source>
</evidence>
<feature type="region of interest" description="Disordered" evidence="1">
    <location>
        <begin position="286"/>
        <end position="315"/>
    </location>
</feature>
<reference evidence="3 4" key="1">
    <citation type="submission" date="2013-03" db="EMBL/GenBank/DDBJ databases">
        <title>The Genome Sequence of Cladophialophora psammophila CBS 110553.</title>
        <authorList>
            <consortium name="The Broad Institute Genomics Platform"/>
            <person name="Cuomo C."/>
            <person name="de Hoog S."/>
            <person name="Gorbushina A."/>
            <person name="Walker B."/>
            <person name="Young S.K."/>
            <person name="Zeng Q."/>
            <person name="Gargeya S."/>
            <person name="Fitzgerald M."/>
            <person name="Haas B."/>
            <person name="Abouelleil A."/>
            <person name="Allen A.W."/>
            <person name="Alvarado L."/>
            <person name="Arachchi H.M."/>
            <person name="Berlin A.M."/>
            <person name="Chapman S.B."/>
            <person name="Gainer-Dewar J."/>
            <person name="Goldberg J."/>
            <person name="Griggs A."/>
            <person name="Gujja S."/>
            <person name="Hansen M."/>
            <person name="Howarth C."/>
            <person name="Imamovic A."/>
            <person name="Ireland A."/>
            <person name="Larimer J."/>
            <person name="McCowan C."/>
            <person name="Murphy C."/>
            <person name="Pearson M."/>
            <person name="Poon T.W."/>
            <person name="Priest M."/>
            <person name="Roberts A."/>
            <person name="Saif S."/>
            <person name="Shea T."/>
            <person name="Sisk P."/>
            <person name="Sykes S."/>
            <person name="Wortman J."/>
            <person name="Nusbaum C."/>
            <person name="Birren B."/>
        </authorList>
    </citation>
    <scope>NUCLEOTIDE SEQUENCE [LARGE SCALE GENOMIC DNA]</scope>
    <source>
        <strain evidence="3 4">CBS 110553</strain>
    </source>
</reference>
<dbReference type="InterPro" id="IPR011021">
    <property type="entry name" value="Arrestin-like_N"/>
</dbReference>
<dbReference type="Pfam" id="PF00339">
    <property type="entry name" value="Arrestin_N"/>
    <property type="match status" value="1"/>
</dbReference>
<protein>
    <recommendedName>
        <fullName evidence="2">Arrestin-like N-terminal domain-containing protein</fullName>
    </recommendedName>
</protein>
<name>W9X6A6_9EURO</name>
<dbReference type="Proteomes" id="UP000019471">
    <property type="component" value="Unassembled WGS sequence"/>
</dbReference>
<dbReference type="AlphaFoldDB" id="W9X6A6"/>